<dbReference type="GO" id="GO:0043123">
    <property type="term" value="P:positive regulation of canonical NF-kappaB signal transduction"/>
    <property type="evidence" value="ECO:0007669"/>
    <property type="project" value="TreeGrafter"/>
</dbReference>
<gene>
    <name evidence="2" type="primary">Myd88</name>
    <name evidence="2" type="ORF">PODSTR_R15284</name>
</gene>
<dbReference type="InterPro" id="IPR017279">
    <property type="entry name" value="Tol-interleuk_rcpt_adapt_Tirap"/>
</dbReference>
<proteinExistence type="predicted"/>
<accession>A0A7L4HEK7</accession>
<dbReference type="PANTHER" id="PTHR22662">
    <property type="entry name" value="TIRAP"/>
    <property type="match status" value="1"/>
</dbReference>
<feature type="non-terminal residue" evidence="2">
    <location>
        <position position="1"/>
    </location>
</feature>
<name>A0A7L4HEK7_PODST</name>
<dbReference type="GO" id="GO:0005886">
    <property type="term" value="C:plasma membrane"/>
    <property type="evidence" value="ECO:0007669"/>
    <property type="project" value="TreeGrafter"/>
</dbReference>
<organism evidence="2 3">
    <name type="scientific">Podargus strigoides</name>
    <name type="common">Tawny frogmouth</name>
    <name type="synonym">Caprimulgus strigoides</name>
    <dbReference type="NCBI Taxonomy" id="8905"/>
    <lineage>
        <taxon>Eukaryota</taxon>
        <taxon>Metazoa</taxon>
        <taxon>Chordata</taxon>
        <taxon>Craniata</taxon>
        <taxon>Vertebrata</taxon>
        <taxon>Euteleostomi</taxon>
        <taxon>Archelosauria</taxon>
        <taxon>Archosauria</taxon>
        <taxon>Dinosauria</taxon>
        <taxon>Saurischia</taxon>
        <taxon>Theropoda</taxon>
        <taxon>Coelurosauria</taxon>
        <taxon>Aves</taxon>
        <taxon>Neognathae</taxon>
        <taxon>Neoaves</taxon>
        <taxon>Strisores</taxon>
        <taxon>Caprimulgiformes</taxon>
        <taxon>Podargidae</taxon>
        <taxon>Podargus</taxon>
    </lineage>
</organism>
<dbReference type="Proteomes" id="UP000584326">
    <property type="component" value="Unassembled WGS sequence"/>
</dbReference>
<sequence length="162" mass="18051">LSPAGDMSSAPSRCGFAYDFSIWYCPKDEHVASHISERLKKEGFRGYTEHQDQVAGTSVIQSAIEAIEASRVAIILLSAQSLRDPWCQSVSQWNLTHSVPRHGTKIIPVRVGVKKAEVLPVLQHLTELEYQSEFFFERLVSSLRIPRAATGSARRTPSSRAE</sequence>
<evidence type="ECO:0000313" key="2">
    <source>
        <dbReference type="EMBL" id="NXX23571.1"/>
    </source>
</evidence>
<comment type="caution">
    <text evidence="2">The sequence shown here is derived from an EMBL/GenBank/DDBJ whole genome shotgun (WGS) entry which is preliminary data.</text>
</comment>
<dbReference type="GO" id="GO:0032760">
    <property type="term" value="P:positive regulation of tumor necrosis factor production"/>
    <property type="evidence" value="ECO:0007669"/>
    <property type="project" value="TreeGrafter"/>
</dbReference>
<feature type="domain" description="TIR" evidence="1">
    <location>
        <begin position="16"/>
        <end position="143"/>
    </location>
</feature>
<dbReference type="OrthoDB" id="6160824at2759"/>
<dbReference type="InterPro" id="IPR035897">
    <property type="entry name" value="Toll_tir_struct_dom_sf"/>
</dbReference>
<keyword evidence="3" id="KW-1185">Reference proteome</keyword>
<dbReference type="GO" id="GO:2000343">
    <property type="term" value="P:positive regulation of chemokine (C-X-C motif) ligand 2 production"/>
    <property type="evidence" value="ECO:0007669"/>
    <property type="project" value="TreeGrafter"/>
</dbReference>
<dbReference type="PROSITE" id="PS50104">
    <property type="entry name" value="TIR"/>
    <property type="match status" value="1"/>
</dbReference>
<dbReference type="EMBL" id="VZTK01030373">
    <property type="protein sequence ID" value="NXX23571.1"/>
    <property type="molecule type" value="Genomic_DNA"/>
</dbReference>
<evidence type="ECO:0000259" key="1">
    <source>
        <dbReference type="PROSITE" id="PS50104"/>
    </source>
</evidence>
<dbReference type="GO" id="GO:0005737">
    <property type="term" value="C:cytoplasm"/>
    <property type="evidence" value="ECO:0007669"/>
    <property type="project" value="TreeGrafter"/>
</dbReference>
<dbReference type="Pfam" id="PF13676">
    <property type="entry name" value="TIR_2"/>
    <property type="match status" value="1"/>
</dbReference>
<dbReference type="InterPro" id="IPR000157">
    <property type="entry name" value="TIR_dom"/>
</dbReference>
<dbReference type="PANTHER" id="PTHR22662:SF0">
    <property type="entry name" value="TOLL_INTERLEUKIN-1 RECEPTOR DOMAIN-CONTAINING ADAPTER PROTEIN"/>
    <property type="match status" value="1"/>
</dbReference>
<protein>
    <submittedName>
        <fullName evidence="2">MYD88 protein</fullName>
    </submittedName>
</protein>
<dbReference type="Gene3D" id="3.40.50.10140">
    <property type="entry name" value="Toll/interleukin-1 receptor homology (TIR) domain"/>
    <property type="match status" value="1"/>
</dbReference>
<dbReference type="GO" id="GO:0035663">
    <property type="term" value="F:Toll-like receptor 2 binding"/>
    <property type="evidence" value="ECO:0007669"/>
    <property type="project" value="TreeGrafter"/>
</dbReference>
<dbReference type="SUPFAM" id="SSF52200">
    <property type="entry name" value="Toll/Interleukin receptor TIR domain"/>
    <property type="match status" value="1"/>
</dbReference>
<dbReference type="GO" id="GO:0034142">
    <property type="term" value="P:toll-like receptor 4 signaling pathway"/>
    <property type="evidence" value="ECO:0007669"/>
    <property type="project" value="TreeGrafter"/>
</dbReference>
<dbReference type="SMART" id="SM00255">
    <property type="entry name" value="TIR"/>
    <property type="match status" value="1"/>
</dbReference>
<dbReference type="GO" id="GO:0035662">
    <property type="term" value="F:Toll-like receptor 4 binding"/>
    <property type="evidence" value="ECO:0007669"/>
    <property type="project" value="TreeGrafter"/>
</dbReference>
<reference evidence="2 3" key="1">
    <citation type="submission" date="2020-02" db="EMBL/GenBank/DDBJ databases">
        <title>Bird 10,000 Genomes (B10K) Project - Family phase.</title>
        <authorList>
            <person name="Zhang G."/>
        </authorList>
    </citation>
    <scope>NUCLEOTIDE SEQUENCE [LARGE SCALE GENOMIC DNA]</scope>
    <source>
        <strain evidence="2">B10K-DU-001-40</strain>
        <tissue evidence="2">Muscle</tissue>
    </source>
</reference>
<dbReference type="AlphaFoldDB" id="A0A7L4HEK7"/>
<feature type="non-terminal residue" evidence="2">
    <location>
        <position position="162"/>
    </location>
</feature>
<evidence type="ECO:0000313" key="3">
    <source>
        <dbReference type="Proteomes" id="UP000584326"/>
    </source>
</evidence>